<dbReference type="OrthoDB" id="2566866at2759"/>
<protein>
    <submittedName>
        <fullName evidence="2">Uncharacterized protein</fullName>
    </submittedName>
</protein>
<dbReference type="STRING" id="1168221.R7YW32"/>
<dbReference type="RefSeq" id="XP_007781375.1">
    <property type="nucleotide sequence ID" value="XM_007783185.1"/>
</dbReference>
<reference evidence="3" key="1">
    <citation type="submission" date="2012-06" db="EMBL/GenBank/DDBJ databases">
        <title>The genome sequence of Coniosporium apollinis CBS 100218.</title>
        <authorList>
            <consortium name="The Broad Institute Genome Sequencing Platform"/>
            <person name="Cuomo C."/>
            <person name="Gorbushina A."/>
            <person name="Noack S."/>
            <person name="Walker B."/>
            <person name="Young S.K."/>
            <person name="Zeng Q."/>
            <person name="Gargeya S."/>
            <person name="Fitzgerald M."/>
            <person name="Haas B."/>
            <person name="Abouelleil A."/>
            <person name="Alvarado L."/>
            <person name="Arachchi H.M."/>
            <person name="Berlin A.M."/>
            <person name="Chapman S.B."/>
            <person name="Goldberg J."/>
            <person name="Griggs A."/>
            <person name="Gujja S."/>
            <person name="Hansen M."/>
            <person name="Howarth C."/>
            <person name="Imamovic A."/>
            <person name="Larimer J."/>
            <person name="McCowan C."/>
            <person name="Montmayeur A."/>
            <person name="Murphy C."/>
            <person name="Neiman D."/>
            <person name="Pearson M."/>
            <person name="Priest M."/>
            <person name="Roberts A."/>
            <person name="Saif S."/>
            <person name="Shea T."/>
            <person name="Sisk P."/>
            <person name="Sykes S."/>
            <person name="Wortman J."/>
            <person name="Nusbaum C."/>
            <person name="Birren B."/>
        </authorList>
    </citation>
    <scope>NUCLEOTIDE SEQUENCE [LARGE SCALE GENOMIC DNA]</scope>
    <source>
        <strain evidence="3">CBS 100218</strain>
    </source>
</reference>
<evidence type="ECO:0000313" key="2">
    <source>
        <dbReference type="EMBL" id="EON66058.1"/>
    </source>
</evidence>
<sequence length="193" mass="22263">MFMTRRRGYRIYGPQRRHYKSILDDPSADYSSQEPLTYDSENEDDARDPVAAARHLPKQRNCCGVVVQTPNTSRFKNTIQSRILQRFPFLVEMLYWVINYAFYRMTSIASQRIFAKTGIWNVAQAHGIAVLETEQEGWLSFLFPIQERTVQYWFMHGHQDALTVLNKAYALIHIPGTVGQVALALQAAPDGDY</sequence>
<evidence type="ECO:0000313" key="3">
    <source>
        <dbReference type="Proteomes" id="UP000016924"/>
    </source>
</evidence>
<dbReference type="HOGENOM" id="CLU_1408670_0_0_1"/>
<gene>
    <name evidence="2" type="ORF">W97_05301</name>
</gene>
<keyword evidence="3" id="KW-1185">Reference proteome</keyword>
<name>R7YW32_CONA1</name>
<proteinExistence type="predicted"/>
<dbReference type="EMBL" id="JH767578">
    <property type="protein sequence ID" value="EON66058.1"/>
    <property type="molecule type" value="Genomic_DNA"/>
</dbReference>
<dbReference type="GeneID" id="19902612"/>
<accession>R7YW32</accession>
<feature type="region of interest" description="Disordered" evidence="1">
    <location>
        <begin position="25"/>
        <end position="44"/>
    </location>
</feature>
<evidence type="ECO:0000256" key="1">
    <source>
        <dbReference type="SAM" id="MobiDB-lite"/>
    </source>
</evidence>
<dbReference type="AlphaFoldDB" id="R7YW32"/>
<organism evidence="2 3">
    <name type="scientific">Coniosporium apollinis (strain CBS 100218)</name>
    <name type="common">Rock-inhabiting black yeast</name>
    <dbReference type="NCBI Taxonomy" id="1168221"/>
    <lineage>
        <taxon>Eukaryota</taxon>
        <taxon>Fungi</taxon>
        <taxon>Dikarya</taxon>
        <taxon>Ascomycota</taxon>
        <taxon>Pezizomycotina</taxon>
        <taxon>Dothideomycetes</taxon>
        <taxon>Dothideomycetes incertae sedis</taxon>
        <taxon>Coniosporium</taxon>
    </lineage>
</organism>
<dbReference type="eggNOG" id="ENOG502RF04">
    <property type="taxonomic scope" value="Eukaryota"/>
</dbReference>
<dbReference type="Proteomes" id="UP000016924">
    <property type="component" value="Unassembled WGS sequence"/>
</dbReference>